<gene>
    <name evidence="1" type="ORF">ACHKAR_15460</name>
</gene>
<dbReference type="EMBL" id="JBIPKE010000019">
    <property type="protein sequence ID" value="MFH6984853.1"/>
    <property type="molecule type" value="Genomic_DNA"/>
</dbReference>
<name>A0ABW7NBE1_9BACT</name>
<evidence type="ECO:0000313" key="1">
    <source>
        <dbReference type="EMBL" id="MFH6984853.1"/>
    </source>
</evidence>
<comment type="caution">
    <text evidence="1">The sequence shown here is derived from an EMBL/GenBank/DDBJ whole genome shotgun (WGS) entry which is preliminary data.</text>
</comment>
<reference evidence="1 2" key="1">
    <citation type="journal article" date="2013" name="Int. J. Syst. Evol. Microbiol.">
        <title>Marinoscillum luteum sp. nov., isolated from marine sediment.</title>
        <authorList>
            <person name="Cha I.T."/>
            <person name="Park S.J."/>
            <person name="Kim S.J."/>
            <person name="Kim J.G."/>
            <person name="Jung M.Y."/>
            <person name="Shin K.S."/>
            <person name="Kwon K.K."/>
            <person name="Yang S.H."/>
            <person name="Seo Y.S."/>
            <person name="Rhee S.K."/>
        </authorList>
    </citation>
    <scope>NUCLEOTIDE SEQUENCE [LARGE SCALE GENOMIC DNA]</scope>
    <source>
        <strain evidence="1 2">KCTC 23939</strain>
    </source>
</reference>
<evidence type="ECO:0000313" key="2">
    <source>
        <dbReference type="Proteomes" id="UP001610063"/>
    </source>
</evidence>
<dbReference type="PANTHER" id="PTHR41913">
    <property type="entry name" value="DUF1684 DOMAIN-CONTAINING PROTEIN"/>
    <property type="match status" value="1"/>
</dbReference>
<organism evidence="1 2">
    <name type="scientific">Marinoscillum luteum</name>
    <dbReference type="NCBI Taxonomy" id="861051"/>
    <lineage>
        <taxon>Bacteria</taxon>
        <taxon>Pseudomonadati</taxon>
        <taxon>Bacteroidota</taxon>
        <taxon>Cytophagia</taxon>
        <taxon>Cytophagales</taxon>
        <taxon>Reichenbachiellaceae</taxon>
        <taxon>Marinoscillum</taxon>
    </lineage>
</organism>
<dbReference type="InterPro" id="IPR012467">
    <property type="entry name" value="DUF1684"/>
</dbReference>
<dbReference type="RefSeq" id="WP_395418277.1">
    <property type="nucleotide sequence ID" value="NZ_JBIPKE010000019.1"/>
</dbReference>
<protein>
    <submittedName>
        <fullName evidence="1">DUF1684 domain-containing protein</fullName>
    </submittedName>
</protein>
<dbReference type="Pfam" id="PF07920">
    <property type="entry name" value="DUF1684"/>
    <property type="match status" value="1"/>
</dbReference>
<proteinExistence type="predicted"/>
<dbReference type="PANTHER" id="PTHR41913:SF1">
    <property type="entry name" value="DUF1684 DOMAIN-CONTAINING PROTEIN"/>
    <property type="match status" value="1"/>
</dbReference>
<keyword evidence="2" id="KW-1185">Reference proteome</keyword>
<accession>A0ABW7NBE1</accession>
<dbReference type="Proteomes" id="UP001610063">
    <property type="component" value="Unassembled WGS sequence"/>
</dbReference>
<sequence>MKKLLFILIPVAAVAIIFYSLSGNSDEAYITKVADTRAERVRFLKTSEQSPFTQFDLKYEPLSFFTIDPSYKVRANLERIQSPTRVMIQSSDGTSAPYSKFAYASFKLQGQSLKLLILKPAGFGALPNTYFTAFADDTSGESTYGGGRYLDLQIGKSDNIEIDFNLAYNPYCAYVSEYSCPLPPAENVLPLRIEAGEKDYNH</sequence>